<evidence type="ECO:0000256" key="6">
    <source>
        <dbReference type="ARBA" id="ARBA00022989"/>
    </source>
</evidence>
<dbReference type="GO" id="GO:0005886">
    <property type="term" value="C:plasma membrane"/>
    <property type="evidence" value="ECO:0007669"/>
    <property type="project" value="UniProtKB-SubCell"/>
</dbReference>
<feature type="transmembrane region" description="Helical" evidence="9">
    <location>
        <begin position="117"/>
        <end position="138"/>
    </location>
</feature>
<dbReference type="PANTHER" id="PTHR48021:SF33">
    <property type="entry name" value="AT22075P-RELATED"/>
    <property type="match status" value="1"/>
</dbReference>
<dbReference type="PROSITE" id="PS50850">
    <property type="entry name" value="MFS"/>
    <property type="match status" value="1"/>
</dbReference>
<dbReference type="PRINTS" id="PR00171">
    <property type="entry name" value="SUGRTRNSPORT"/>
</dbReference>
<feature type="transmembrane region" description="Helical" evidence="9">
    <location>
        <begin position="21"/>
        <end position="41"/>
    </location>
</feature>
<dbReference type="GO" id="GO:0022857">
    <property type="term" value="F:transmembrane transporter activity"/>
    <property type="evidence" value="ECO:0007669"/>
    <property type="project" value="InterPro"/>
</dbReference>
<evidence type="ECO:0000256" key="4">
    <source>
        <dbReference type="ARBA" id="ARBA00022597"/>
    </source>
</evidence>
<protein>
    <submittedName>
        <fullName evidence="11">Facilitated trehalose transporter Tret1</fullName>
    </submittedName>
</protein>
<feature type="domain" description="Major facilitator superfamily (MFS) profile" evidence="10">
    <location>
        <begin position="21"/>
        <end position="450"/>
    </location>
</feature>
<dbReference type="InterPro" id="IPR036259">
    <property type="entry name" value="MFS_trans_sf"/>
</dbReference>
<dbReference type="PROSITE" id="PS00217">
    <property type="entry name" value="SUGAR_TRANSPORT_2"/>
    <property type="match status" value="1"/>
</dbReference>
<dbReference type="FunFam" id="1.20.1250.20:FF:000218">
    <property type="entry name" value="facilitated trehalose transporter Tret1"/>
    <property type="match status" value="1"/>
</dbReference>
<name>A0A4C1W1A3_EUMVA</name>
<dbReference type="InterPro" id="IPR005828">
    <property type="entry name" value="MFS_sugar_transport-like"/>
</dbReference>
<evidence type="ECO:0000256" key="2">
    <source>
        <dbReference type="ARBA" id="ARBA00022448"/>
    </source>
</evidence>
<evidence type="ECO:0000256" key="7">
    <source>
        <dbReference type="ARBA" id="ARBA00023136"/>
    </source>
</evidence>
<evidence type="ECO:0000256" key="9">
    <source>
        <dbReference type="SAM" id="Phobius"/>
    </source>
</evidence>
<organism evidence="11 12">
    <name type="scientific">Eumeta variegata</name>
    <name type="common">Bagworm moth</name>
    <name type="synonym">Eumeta japonica</name>
    <dbReference type="NCBI Taxonomy" id="151549"/>
    <lineage>
        <taxon>Eukaryota</taxon>
        <taxon>Metazoa</taxon>
        <taxon>Ecdysozoa</taxon>
        <taxon>Arthropoda</taxon>
        <taxon>Hexapoda</taxon>
        <taxon>Insecta</taxon>
        <taxon>Pterygota</taxon>
        <taxon>Neoptera</taxon>
        <taxon>Endopterygota</taxon>
        <taxon>Lepidoptera</taxon>
        <taxon>Glossata</taxon>
        <taxon>Ditrysia</taxon>
        <taxon>Tineoidea</taxon>
        <taxon>Psychidae</taxon>
        <taxon>Oiketicinae</taxon>
        <taxon>Eumeta</taxon>
    </lineage>
</organism>
<evidence type="ECO:0000256" key="5">
    <source>
        <dbReference type="ARBA" id="ARBA00022692"/>
    </source>
</evidence>
<feature type="transmembrane region" description="Helical" evidence="9">
    <location>
        <begin position="361"/>
        <end position="384"/>
    </location>
</feature>
<comment type="subcellular location">
    <subcellularLocation>
        <location evidence="1">Cell membrane</location>
        <topology evidence="1">Multi-pass membrane protein</topology>
    </subcellularLocation>
</comment>
<feature type="transmembrane region" description="Helical" evidence="9">
    <location>
        <begin position="92"/>
        <end position="111"/>
    </location>
</feature>
<dbReference type="PANTHER" id="PTHR48021">
    <property type="match status" value="1"/>
</dbReference>
<proteinExistence type="predicted"/>
<dbReference type="EMBL" id="BGZK01000451">
    <property type="protein sequence ID" value="GBP44332.1"/>
    <property type="molecule type" value="Genomic_DNA"/>
</dbReference>
<evidence type="ECO:0000256" key="8">
    <source>
        <dbReference type="ARBA" id="ARBA00023180"/>
    </source>
</evidence>
<keyword evidence="2" id="KW-0813">Transport</keyword>
<dbReference type="Proteomes" id="UP000299102">
    <property type="component" value="Unassembled WGS sequence"/>
</dbReference>
<dbReference type="AlphaFoldDB" id="A0A4C1W1A3"/>
<keyword evidence="8" id="KW-0325">Glycoprotein</keyword>
<evidence type="ECO:0000313" key="11">
    <source>
        <dbReference type="EMBL" id="GBP44332.1"/>
    </source>
</evidence>
<evidence type="ECO:0000313" key="12">
    <source>
        <dbReference type="Proteomes" id="UP000299102"/>
    </source>
</evidence>
<feature type="transmembrane region" description="Helical" evidence="9">
    <location>
        <begin position="150"/>
        <end position="168"/>
    </location>
</feature>
<evidence type="ECO:0000256" key="1">
    <source>
        <dbReference type="ARBA" id="ARBA00004651"/>
    </source>
</evidence>
<dbReference type="InterPro" id="IPR050549">
    <property type="entry name" value="MFS_Trehalose_Transporter"/>
</dbReference>
<evidence type="ECO:0000259" key="10">
    <source>
        <dbReference type="PROSITE" id="PS50850"/>
    </source>
</evidence>
<feature type="transmembrane region" description="Helical" evidence="9">
    <location>
        <begin position="61"/>
        <end position="80"/>
    </location>
</feature>
<evidence type="ECO:0000256" key="3">
    <source>
        <dbReference type="ARBA" id="ARBA00022475"/>
    </source>
</evidence>
<keyword evidence="5 9" id="KW-0812">Transmembrane</keyword>
<dbReference type="Pfam" id="PF00083">
    <property type="entry name" value="Sugar_tr"/>
    <property type="match status" value="1"/>
</dbReference>
<keyword evidence="7 9" id="KW-0472">Membrane</keyword>
<accession>A0A4C1W1A3</accession>
<feature type="transmembrane region" description="Helical" evidence="9">
    <location>
        <begin position="263"/>
        <end position="291"/>
    </location>
</feature>
<feature type="transmembrane region" description="Helical" evidence="9">
    <location>
        <begin position="396"/>
        <end position="412"/>
    </location>
</feature>
<dbReference type="OrthoDB" id="4142200at2759"/>
<dbReference type="Gene3D" id="1.20.1250.20">
    <property type="entry name" value="MFS general substrate transporter like domains"/>
    <property type="match status" value="1"/>
</dbReference>
<dbReference type="SUPFAM" id="SSF103473">
    <property type="entry name" value="MFS general substrate transporter"/>
    <property type="match status" value="1"/>
</dbReference>
<keyword evidence="12" id="KW-1185">Reference proteome</keyword>
<feature type="transmembrane region" description="Helical" evidence="9">
    <location>
        <begin position="327"/>
        <end position="349"/>
    </location>
</feature>
<keyword evidence="3" id="KW-1003">Cell membrane</keyword>
<keyword evidence="4" id="KW-0762">Sugar transport</keyword>
<dbReference type="STRING" id="151549.A0A4C1W1A3"/>
<reference evidence="11 12" key="1">
    <citation type="journal article" date="2019" name="Commun. Biol.">
        <title>The bagworm genome reveals a unique fibroin gene that provides high tensile strength.</title>
        <authorList>
            <person name="Kono N."/>
            <person name="Nakamura H."/>
            <person name="Ohtoshi R."/>
            <person name="Tomita M."/>
            <person name="Numata K."/>
            <person name="Arakawa K."/>
        </authorList>
    </citation>
    <scope>NUCLEOTIDE SEQUENCE [LARGE SCALE GENOMIC DNA]</scope>
</reference>
<gene>
    <name evidence="11" type="primary">Tret1</name>
    <name evidence="11" type="ORF">EVAR_31225_1</name>
</gene>
<dbReference type="InterPro" id="IPR020846">
    <property type="entry name" value="MFS_dom"/>
</dbReference>
<keyword evidence="6 9" id="KW-1133">Transmembrane helix</keyword>
<feature type="transmembrane region" description="Helical" evidence="9">
    <location>
        <begin position="424"/>
        <end position="446"/>
    </location>
</feature>
<dbReference type="InterPro" id="IPR005829">
    <property type="entry name" value="Sugar_transporter_CS"/>
</dbReference>
<sequence length="472" mass="52116">METKITSVVNNQGHQYKQWMVALIVNVTLFTYGLQSGWMSPTIELLRSTRNPEGYPFSESMISWIASGMFMASVASTLFYSYIADYFGRRPAMLVIVFTQALTWIIKLVSAHPISLLIARLMSGVASGGIFNVIPIYIKEISEDSIRGALGSTIMIGQGVGYMVMYGLGAYLDYYTILYIVTGIPIASGVLYVFVPESPSYLVKKKKIEEATRNIAYLRGLKETDKIVVEEIAKMQKEEEQYGNLPQISMKDIWRNPVWRRGVIIVVILMTLLDSTGTMAISTYAASIVSVSSDGGSPGLKTLSFPAVMVLGSIISMSVIEKCGRKPLMVISLILTGSSLAVLASVILIQEQGGWVPGWLSIFAIIVALFSYGVGLLPVPYVVMAEIFNFQIRAKITGYNVTLGWFLCFLQIKTFGPISESLGMYTMFFIFSGMCFFGAIVCFIILPETKGKSLEEIEAILVKQKVKESECQ</sequence>
<dbReference type="InterPro" id="IPR003663">
    <property type="entry name" value="Sugar/inositol_transpt"/>
</dbReference>
<comment type="caution">
    <text evidence="11">The sequence shown here is derived from an EMBL/GenBank/DDBJ whole genome shotgun (WGS) entry which is preliminary data.</text>
</comment>
<feature type="transmembrane region" description="Helical" evidence="9">
    <location>
        <begin position="303"/>
        <end position="320"/>
    </location>
</feature>
<feature type="transmembrane region" description="Helical" evidence="9">
    <location>
        <begin position="174"/>
        <end position="195"/>
    </location>
</feature>